<gene>
    <name evidence="3" type="ORF">N7Z68_17295</name>
</gene>
<dbReference type="SUPFAM" id="SSF56601">
    <property type="entry name" value="beta-lactamase/transpeptidase-like"/>
    <property type="match status" value="1"/>
</dbReference>
<dbReference type="RefSeq" id="WP_275119727.1">
    <property type="nucleotide sequence ID" value="NZ_JAOTPO010000013.1"/>
</dbReference>
<keyword evidence="4" id="KW-1185">Reference proteome</keyword>
<dbReference type="InterPro" id="IPR050491">
    <property type="entry name" value="AmpC-like"/>
</dbReference>
<dbReference type="InterPro" id="IPR001466">
    <property type="entry name" value="Beta-lactam-related"/>
</dbReference>
<dbReference type="Gene3D" id="3.40.710.10">
    <property type="entry name" value="DD-peptidase/beta-lactamase superfamily"/>
    <property type="match status" value="1"/>
</dbReference>
<feature type="transmembrane region" description="Helical" evidence="1">
    <location>
        <begin position="364"/>
        <end position="382"/>
    </location>
</feature>
<dbReference type="EMBL" id="JAOTPO010000013">
    <property type="protein sequence ID" value="MDE5415120.1"/>
    <property type="molecule type" value="Genomic_DNA"/>
</dbReference>
<keyword evidence="1" id="KW-1133">Transmembrane helix</keyword>
<reference evidence="3" key="1">
    <citation type="submission" date="2024-05" db="EMBL/GenBank/DDBJ databases">
        <title>Alkalihalobacillus sp. strain MEB203 novel alkaliphilic bacterium from Lonar Lake, India.</title>
        <authorList>
            <person name="Joshi A."/>
            <person name="Thite S."/>
            <person name="Mengade P."/>
        </authorList>
    </citation>
    <scope>NUCLEOTIDE SEQUENCE</scope>
    <source>
        <strain evidence="3">MEB 203</strain>
    </source>
</reference>
<dbReference type="PANTHER" id="PTHR46825:SF9">
    <property type="entry name" value="BETA-LACTAMASE-RELATED DOMAIN-CONTAINING PROTEIN"/>
    <property type="match status" value="1"/>
</dbReference>
<organism evidence="3 4">
    <name type="scientific">Alkalihalobacterium chitinilyticum</name>
    <dbReference type="NCBI Taxonomy" id="2980103"/>
    <lineage>
        <taxon>Bacteria</taxon>
        <taxon>Bacillati</taxon>
        <taxon>Bacillota</taxon>
        <taxon>Bacilli</taxon>
        <taxon>Bacillales</taxon>
        <taxon>Bacillaceae</taxon>
        <taxon>Alkalihalobacterium</taxon>
    </lineage>
</organism>
<keyword evidence="1" id="KW-0472">Membrane</keyword>
<evidence type="ECO:0000259" key="2">
    <source>
        <dbReference type="Pfam" id="PF00144"/>
    </source>
</evidence>
<accession>A0ABT5VI42</accession>
<feature type="transmembrane region" description="Helical" evidence="1">
    <location>
        <begin position="441"/>
        <end position="468"/>
    </location>
</feature>
<evidence type="ECO:0000313" key="4">
    <source>
        <dbReference type="Proteomes" id="UP001148125"/>
    </source>
</evidence>
<evidence type="ECO:0000313" key="3">
    <source>
        <dbReference type="EMBL" id="MDE5415120.1"/>
    </source>
</evidence>
<protein>
    <submittedName>
        <fullName evidence="3">Beta-lactamase family protein</fullName>
    </submittedName>
</protein>
<dbReference type="Proteomes" id="UP001148125">
    <property type="component" value="Unassembled WGS sequence"/>
</dbReference>
<name>A0ABT5VI42_9BACI</name>
<dbReference type="Pfam" id="PF00144">
    <property type="entry name" value="Beta-lactamase"/>
    <property type="match status" value="1"/>
</dbReference>
<keyword evidence="1" id="KW-0812">Transmembrane</keyword>
<proteinExistence type="predicted"/>
<dbReference type="PANTHER" id="PTHR46825">
    <property type="entry name" value="D-ALANYL-D-ALANINE-CARBOXYPEPTIDASE/ENDOPEPTIDASE AMPH"/>
    <property type="match status" value="1"/>
</dbReference>
<sequence length="477" mass="53918">MMRSMKQVFLGKLTGVLLLFTFILFHSAHAEASSNKLPIEDELDNYIQQTVDKLAIPGMSVAISHQGELVYSKVFGDDLNEETRFYIGSTTKTFTALAVMQLVEQGMINLDESVSTYLDDFTVSDQITVWHLLHHISGMTEFEYMSNLSPESQFNDLIEDMNSISLTYEPGEHFSYFNPNYSLLGAIVERVSGQSYPEYIKEHIINPLGLEHTSVIGEVDTPGHLSFFGFSKKRMEPHLQYDLPAGFITSTSKDLVRFLEAVRMKEPVLGVSPEGIDLMMSSGNFYGMGLMIGEIAGRPAVHHGGSLPGYTSNAIMLLEDEYSIAFLINKNHMVNAFLFYPDLTNGMVSLLTEQEPSSRVQYHWAYRLLIVLFAMTIIYNIIKISRMITRPKQKTVRQRLTAALLNIAVPIAVIVLIPRITGILFQRGMSWELAFLLMPDLLMWLFVGLAIHFMMSIIHMGFLVKYYVNSREAIAKN</sequence>
<comment type="caution">
    <text evidence="3">The sequence shown here is derived from an EMBL/GenBank/DDBJ whole genome shotgun (WGS) entry which is preliminary data.</text>
</comment>
<feature type="transmembrane region" description="Helical" evidence="1">
    <location>
        <begin position="403"/>
        <end position="421"/>
    </location>
</feature>
<evidence type="ECO:0000256" key="1">
    <source>
        <dbReference type="SAM" id="Phobius"/>
    </source>
</evidence>
<feature type="domain" description="Beta-lactamase-related" evidence="2">
    <location>
        <begin position="43"/>
        <end position="333"/>
    </location>
</feature>
<dbReference type="InterPro" id="IPR012338">
    <property type="entry name" value="Beta-lactam/transpept-like"/>
</dbReference>